<dbReference type="GO" id="GO:0061630">
    <property type="term" value="F:ubiquitin protein ligase activity"/>
    <property type="evidence" value="ECO:0007669"/>
    <property type="project" value="UniProtKB-UniRule"/>
</dbReference>
<dbReference type="FunFam" id="3.30.40.10:FF:000442">
    <property type="entry name" value="RING-type E3 ubiquitin transferase"/>
    <property type="match status" value="1"/>
</dbReference>
<feature type="domain" description="U-box" evidence="6">
    <location>
        <begin position="74"/>
        <end position="148"/>
    </location>
</feature>
<comment type="pathway">
    <text evidence="2 5">Protein modification; protein ubiquitination.</text>
</comment>
<dbReference type="InterPro" id="IPR058678">
    <property type="entry name" value="ARM_PUB"/>
</dbReference>
<evidence type="ECO:0000259" key="6">
    <source>
        <dbReference type="PROSITE" id="PS51698"/>
    </source>
</evidence>
<dbReference type="InterPro" id="IPR003613">
    <property type="entry name" value="Ubox_domain"/>
</dbReference>
<dbReference type="Gene3D" id="3.30.40.10">
    <property type="entry name" value="Zinc/RING finger domain, C3HC4 (zinc finger)"/>
    <property type="match status" value="1"/>
</dbReference>
<evidence type="ECO:0000256" key="4">
    <source>
        <dbReference type="ARBA" id="ARBA00022786"/>
    </source>
</evidence>
<dbReference type="Pfam" id="PF25598">
    <property type="entry name" value="ARM_PUB"/>
    <property type="match status" value="1"/>
</dbReference>
<dbReference type="Gene3D" id="1.25.10.10">
    <property type="entry name" value="Leucine-rich Repeat Variant"/>
    <property type="match status" value="1"/>
</dbReference>
<dbReference type="CDD" id="cd16664">
    <property type="entry name" value="RING-Ubox_PUB"/>
    <property type="match status" value="1"/>
</dbReference>
<dbReference type="AlphaFoldDB" id="A0A445B522"/>
<dbReference type="GO" id="GO:0016567">
    <property type="term" value="P:protein ubiquitination"/>
    <property type="evidence" value="ECO:0007669"/>
    <property type="project" value="UniProtKB-UniRule"/>
</dbReference>
<dbReference type="InterPro" id="IPR013083">
    <property type="entry name" value="Znf_RING/FYVE/PHD"/>
</dbReference>
<dbReference type="InterPro" id="IPR045185">
    <property type="entry name" value="PUB22/23/24-like"/>
</dbReference>
<evidence type="ECO:0000256" key="3">
    <source>
        <dbReference type="ARBA" id="ARBA00022679"/>
    </source>
</evidence>
<comment type="catalytic activity">
    <reaction evidence="1 5">
        <text>S-ubiquitinyl-[E2 ubiquitin-conjugating enzyme]-L-cysteine + [acceptor protein]-L-lysine = [E2 ubiquitin-conjugating enzyme]-L-cysteine + N(6)-ubiquitinyl-[acceptor protein]-L-lysine.</text>
        <dbReference type="EC" id="2.3.2.27"/>
    </reaction>
</comment>
<evidence type="ECO:0000313" key="8">
    <source>
        <dbReference type="Proteomes" id="UP000289738"/>
    </source>
</evidence>
<gene>
    <name evidence="7" type="ORF">Ahy_A10g048400</name>
</gene>
<dbReference type="InterPro" id="IPR016024">
    <property type="entry name" value="ARM-type_fold"/>
</dbReference>
<proteinExistence type="predicted"/>
<dbReference type="STRING" id="3818.A0A445B522"/>
<comment type="caution">
    <text evidence="7">The sequence shown here is derived from an EMBL/GenBank/DDBJ whole genome shotgun (WGS) entry which is preliminary data.</text>
</comment>
<dbReference type="SUPFAM" id="SSF57850">
    <property type="entry name" value="RING/U-box"/>
    <property type="match status" value="1"/>
</dbReference>
<evidence type="ECO:0000256" key="5">
    <source>
        <dbReference type="RuleBase" id="RU369093"/>
    </source>
</evidence>
<dbReference type="PROSITE" id="PS51698">
    <property type="entry name" value="U_BOX"/>
    <property type="match status" value="1"/>
</dbReference>
<dbReference type="SUPFAM" id="SSF48371">
    <property type="entry name" value="ARM repeat"/>
    <property type="match status" value="1"/>
</dbReference>
<dbReference type="InterPro" id="IPR011989">
    <property type="entry name" value="ARM-like"/>
</dbReference>
<keyword evidence="8" id="KW-1185">Reference proteome</keyword>
<dbReference type="EC" id="2.3.2.27" evidence="5"/>
<sequence>MLFFPTKIALFILLSITLSPLSFLSGREELQSLKKKLPTLQFSFLPFPSIQFGMYVNVICLFSSSMNEARIEITIPHLFRCPISLDLLEDPVTLCTGQTYDRSSIEKWLSAGNLTCPVTMQKLHDPSIVPNHTLRHLIDQWLQLGHQFHPGNSATIDYLTSLKHALQSPDSSLDHKLQALHQIQLLSDEYCSFKRSCFNQLSYLTLLLQLVFETRSMEFTELALSCIVKLLPLVNLDPLNMIKDESKLSTFVSLLEKGTTKTKTSLCHLIDSTATSTQTQELCHVLGNSRKVIEEIVRLAREIQEEESSKAGIKAMSALCSLQSNRESLVRGGAIDGVIAYMSGSDKLQKNLAPMAMGIIEKLVVLESGKVGVVNHPSGIQTVVKMVFRVCNNQEYCCSEVAVGVLLVICRDYGVAREEAIGAGILTQLLFLLQSQCGNKTKTKARMLLKLLRSKWNQESNNKL</sequence>
<keyword evidence="4 5" id="KW-0833">Ubl conjugation pathway</keyword>
<evidence type="ECO:0000256" key="1">
    <source>
        <dbReference type="ARBA" id="ARBA00000900"/>
    </source>
</evidence>
<name>A0A445B522_ARAHY</name>
<dbReference type="Pfam" id="PF04564">
    <property type="entry name" value="U-box"/>
    <property type="match status" value="1"/>
</dbReference>
<dbReference type="Proteomes" id="UP000289738">
    <property type="component" value="Chromosome A10"/>
</dbReference>
<evidence type="ECO:0000313" key="7">
    <source>
        <dbReference type="EMBL" id="RYR33768.1"/>
    </source>
</evidence>
<dbReference type="PANTHER" id="PTHR22849:SF103">
    <property type="entry name" value="U-BOX DOMAIN-CONTAINING PROTEIN"/>
    <property type="match status" value="1"/>
</dbReference>
<dbReference type="UniPathway" id="UPA00143"/>
<dbReference type="SMART" id="SM00504">
    <property type="entry name" value="Ubox"/>
    <property type="match status" value="1"/>
</dbReference>
<reference evidence="7 8" key="1">
    <citation type="submission" date="2019-01" db="EMBL/GenBank/DDBJ databases">
        <title>Sequencing of cultivated peanut Arachis hypogaea provides insights into genome evolution and oil improvement.</title>
        <authorList>
            <person name="Chen X."/>
        </authorList>
    </citation>
    <scope>NUCLEOTIDE SEQUENCE [LARGE SCALE GENOMIC DNA]</scope>
    <source>
        <strain evidence="8">cv. Fuhuasheng</strain>
        <tissue evidence="7">Leaves</tissue>
    </source>
</reference>
<keyword evidence="3 5" id="KW-0808">Transferase</keyword>
<dbReference type="PANTHER" id="PTHR22849">
    <property type="entry name" value="WDSAM1 PROTEIN"/>
    <property type="match status" value="1"/>
</dbReference>
<evidence type="ECO:0000256" key="2">
    <source>
        <dbReference type="ARBA" id="ARBA00004906"/>
    </source>
</evidence>
<organism evidence="7 8">
    <name type="scientific">Arachis hypogaea</name>
    <name type="common">Peanut</name>
    <dbReference type="NCBI Taxonomy" id="3818"/>
    <lineage>
        <taxon>Eukaryota</taxon>
        <taxon>Viridiplantae</taxon>
        <taxon>Streptophyta</taxon>
        <taxon>Embryophyta</taxon>
        <taxon>Tracheophyta</taxon>
        <taxon>Spermatophyta</taxon>
        <taxon>Magnoliopsida</taxon>
        <taxon>eudicotyledons</taxon>
        <taxon>Gunneridae</taxon>
        <taxon>Pentapetalae</taxon>
        <taxon>rosids</taxon>
        <taxon>fabids</taxon>
        <taxon>Fabales</taxon>
        <taxon>Fabaceae</taxon>
        <taxon>Papilionoideae</taxon>
        <taxon>50 kb inversion clade</taxon>
        <taxon>dalbergioids sensu lato</taxon>
        <taxon>Dalbergieae</taxon>
        <taxon>Pterocarpus clade</taxon>
        <taxon>Arachis</taxon>
    </lineage>
</organism>
<accession>A0A445B522</accession>
<dbReference type="EMBL" id="SDMP01000010">
    <property type="protein sequence ID" value="RYR33768.1"/>
    <property type="molecule type" value="Genomic_DNA"/>
</dbReference>
<dbReference type="InterPro" id="IPR045210">
    <property type="entry name" value="RING-Ubox_PUB"/>
</dbReference>
<protein>
    <recommendedName>
        <fullName evidence="5 6">U-box domain-containing protein</fullName>
        <ecNumber evidence="5">2.3.2.27</ecNumber>
    </recommendedName>
    <alternativeName>
        <fullName evidence="5">RING-type E3 ubiquitin transferase PUB</fullName>
    </alternativeName>
</protein>
<comment type="function">
    <text evidence="5">Functions as an E3 ubiquitin ligase.</text>
</comment>